<evidence type="ECO:0000313" key="2">
    <source>
        <dbReference type="EMBL" id="SLN52260.1"/>
    </source>
</evidence>
<evidence type="ECO:0000313" key="3">
    <source>
        <dbReference type="Proteomes" id="UP000193862"/>
    </source>
</evidence>
<protein>
    <recommendedName>
        <fullName evidence="1">Hedgehog/Intein (Hint) domain-containing protein</fullName>
    </recommendedName>
</protein>
<dbReference type="AlphaFoldDB" id="A0A1Y5SZK5"/>
<dbReference type="InterPro" id="IPR036844">
    <property type="entry name" value="Hint_dom_sf"/>
</dbReference>
<accession>A0A1Y5SZK5</accession>
<feature type="domain" description="Hedgehog/Intein (Hint)" evidence="1">
    <location>
        <begin position="17"/>
        <end position="157"/>
    </location>
</feature>
<gene>
    <name evidence="2" type="ORF">AQS8620_02280</name>
</gene>
<dbReference type="SUPFAM" id="SSF51294">
    <property type="entry name" value="Hedgehog/intein (Hint) domain"/>
    <property type="match status" value="1"/>
</dbReference>
<dbReference type="InterPro" id="IPR028992">
    <property type="entry name" value="Hedgehog/Intein_dom"/>
</dbReference>
<sequence>MMDMDWAPPCGSTSITPGFGPGVMVETTEGPLPAEWLRAGDRVLTRDHGYRPLAWVGRTPVGPDDLPVCIPAGTLGKGLPEHDLILSPGHHLLLRSPLVELYFATPEALARVTDIASEAEHSAPTDPLPDGFAYTQLALSDHEVLLAEGVWLESYLPLDSALARLDSAQVAALGRALGPGLEQMQSARLCLRSEETPLLRPRSAVAARRMAA</sequence>
<organism evidence="2 3">
    <name type="scientific">Aquimixticola soesokkakensis</name>
    <dbReference type="NCBI Taxonomy" id="1519096"/>
    <lineage>
        <taxon>Bacteria</taxon>
        <taxon>Pseudomonadati</taxon>
        <taxon>Pseudomonadota</taxon>
        <taxon>Alphaproteobacteria</taxon>
        <taxon>Rhodobacterales</taxon>
        <taxon>Paracoccaceae</taxon>
        <taxon>Aquimixticola</taxon>
    </lineage>
</organism>
<name>A0A1Y5SZK5_9RHOB</name>
<dbReference type="Pfam" id="PF13403">
    <property type="entry name" value="Hint_2"/>
    <property type="match status" value="1"/>
</dbReference>
<dbReference type="Proteomes" id="UP000193862">
    <property type="component" value="Unassembled WGS sequence"/>
</dbReference>
<proteinExistence type="predicted"/>
<dbReference type="EMBL" id="FWFS01000008">
    <property type="protein sequence ID" value="SLN52260.1"/>
    <property type="molecule type" value="Genomic_DNA"/>
</dbReference>
<dbReference type="OrthoDB" id="6305173at2"/>
<evidence type="ECO:0000259" key="1">
    <source>
        <dbReference type="Pfam" id="PF13403"/>
    </source>
</evidence>
<dbReference type="RefSeq" id="WP_085837002.1">
    <property type="nucleotide sequence ID" value="NZ_FWFS01000008.1"/>
</dbReference>
<reference evidence="2 3" key="1">
    <citation type="submission" date="2017-03" db="EMBL/GenBank/DDBJ databases">
        <authorList>
            <person name="Afonso C.L."/>
            <person name="Miller P.J."/>
            <person name="Scott M.A."/>
            <person name="Spackman E."/>
            <person name="Goraichik I."/>
            <person name="Dimitrov K.M."/>
            <person name="Suarez D.L."/>
            <person name="Swayne D.E."/>
        </authorList>
    </citation>
    <scope>NUCLEOTIDE SEQUENCE [LARGE SCALE GENOMIC DNA]</scope>
    <source>
        <strain evidence="2 3">CECT 8620</strain>
    </source>
</reference>
<keyword evidence="3" id="KW-1185">Reference proteome</keyword>